<feature type="repeat" description="PPR" evidence="2">
    <location>
        <begin position="95"/>
        <end position="125"/>
    </location>
</feature>
<protein>
    <recommendedName>
        <fullName evidence="5">Pentatricopeptide repeat-containing protein</fullName>
    </recommendedName>
</protein>
<keyword evidence="4" id="KW-1185">Reference proteome</keyword>
<organism evidence="3 4">
    <name type="scientific">Zostera marina</name>
    <name type="common">Eelgrass</name>
    <dbReference type="NCBI Taxonomy" id="29655"/>
    <lineage>
        <taxon>Eukaryota</taxon>
        <taxon>Viridiplantae</taxon>
        <taxon>Streptophyta</taxon>
        <taxon>Embryophyta</taxon>
        <taxon>Tracheophyta</taxon>
        <taxon>Spermatophyta</taxon>
        <taxon>Magnoliopsida</taxon>
        <taxon>Liliopsida</taxon>
        <taxon>Zosteraceae</taxon>
        <taxon>Zostera</taxon>
    </lineage>
</organism>
<dbReference type="Gene3D" id="1.25.40.10">
    <property type="entry name" value="Tetratricopeptide repeat domain"/>
    <property type="match status" value="6"/>
</dbReference>
<dbReference type="Pfam" id="PF01535">
    <property type="entry name" value="PPR"/>
    <property type="match status" value="6"/>
</dbReference>
<reference evidence="4" key="1">
    <citation type="journal article" date="2016" name="Nature">
        <title>The genome of the seagrass Zostera marina reveals angiosperm adaptation to the sea.</title>
        <authorList>
            <person name="Olsen J.L."/>
            <person name="Rouze P."/>
            <person name="Verhelst B."/>
            <person name="Lin Y.-C."/>
            <person name="Bayer T."/>
            <person name="Collen J."/>
            <person name="Dattolo E."/>
            <person name="De Paoli E."/>
            <person name="Dittami S."/>
            <person name="Maumus F."/>
            <person name="Michel G."/>
            <person name="Kersting A."/>
            <person name="Lauritano C."/>
            <person name="Lohaus R."/>
            <person name="Toepel M."/>
            <person name="Tonon T."/>
            <person name="Vanneste K."/>
            <person name="Amirebrahimi M."/>
            <person name="Brakel J."/>
            <person name="Bostroem C."/>
            <person name="Chovatia M."/>
            <person name="Grimwood J."/>
            <person name="Jenkins J.W."/>
            <person name="Jueterbock A."/>
            <person name="Mraz A."/>
            <person name="Stam W.T."/>
            <person name="Tice H."/>
            <person name="Bornberg-Bauer E."/>
            <person name="Green P.J."/>
            <person name="Pearson G.A."/>
            <person name="Procaccini G."/>
            <person name="Duarte C.M."/>
            <person name="Schmutz J."/>
            <person name="Reusch T.B.H."/>
            <person name="Van de Peer Y."/>
        </authorList>
    </citation>
    <scope>NUCLEOTIDE SEQUENCE [LARGE SCALE GENOMIC DNA]</scope>
    <source>
        <strain evidence="4">cv. Finnish</strain>
    </source>
</reference>
<dbReference type="OrthoDB" id="185373at2759"/>
<dbReference type="AlphaFoldDB" id="A0A0K9NQS8"/>
<feature type="repeat" description="PPR" evidence="2">
    <location>
        <begin position="194"/>
        <end position="228"/>
    </location>
</feature>
<evidence type="ECO:0000256" key="1">
    <source>
        <dbReference type="ARBA" id="ARBA00022737"/>
    </source>
</evidence>
<evidence type="ECO:0000313" key="3">
    <source>
        <dbReference type="EMBL" id="KMZ58452.1"/>
    </source>
</evidence>
<dbReference type="Pfam" id="PF13041">
    <property type="entry name" value="PPR_2"/>
    <property type="match status" value="1"/>
</dbReference>
<dbReference type="GO" id="GO:0003723">
    <property type="term" value="F:RNA binding"/>
    <property type="evidence" value="ECO:0007669"/>
    <property type="project" value="InterPro"/>
</dbReference>
<feature type="repeat" description="PPR" evidence="2">
    <location>
        <begin position="448"/>
        <end position="483"/>
    </location>
</feature>
<feature type="repeat" description="PPR" evidence="2">
    <location>
        <begin position="551"/>
        <end position="581"/>
    </location>
</feature>
<keyword evidence="1" id="KW-0677">Repeat</keyword>
<feature type="repeat" description="PPR" evidence="2">
    <location>
        <begin position="126"/>
        <end position="160"/>
    </location>
</feature>
<dbReference type="NCBIfam" id="TIGR00756">
    <property type="entry name" value="PPR"/>
    <property type="match status" value="5"/>
</dbReference>
<dbReference type="InterPro" id="IPR002885">
    <property type="entry name" value="PPR_rpt"/>
</dbReference>
<evidence type="ECO:0000313" key="4">
    <source>
        <dbReference type="Proteomes" id="UP000036987"/>
    </source>
</evidence>
<proteinExistence type="predicted"/>
<dbReference type="GO" id="GO:0009451">
    <property type="term" value="P:RNA modification"/>
    <property type="evidence" value="ECO:0007669"/>
    <property type="project" value="InterPro"/>
</dbReference>
<dbReference type="Proteomes" id="UP000036987">
    <property type="component" value="Unassembled WGS sequence"/>
</dbReference>
<dbReference type="STRING" id="29655.A0A0K9NQS8"/>
<accession>A0A0K9NQS8</accession>
<gene>
    <name evidence="3" type="ORF">ZOSMA_76G00070</name>
</gene>
<dbReference type="PROSITE" id="PS51375">
    <property type="entry name" value="PPR"/>
    <property type="match status" value="5"/>
</dbReference>
<evidence type="ECO:0008006" key="5">
    <source>
        <dbReference type="Google" id="ProtNLM"/>
    </source>
</evidence>
<dbReference type="PANTHER" id="PTHR24015:SF1672">
    <property type="entry name" value="OS06G0506100 PROTEIN"/>
    <property type="match status" value="1"/>
</dbReference>
<dbReference type="PANTHER" id="PTHR24015">
    <property type="entry name" value="OS07G0578800 PROTEIN-RELATED"/>
    <property type="match status" value="1"/>
</dbReference>
<dbReference type="FunFam" id="1.25.40.10:FF:000475">
    <property type="entry name" value="Pentatricopeptide repeat-containing protein At5g40410, mitochondrial"/>
    <property type="match status" value="1"/>
</dbReference>
<sequence length="776" mass="87558">MFIGKSIRRLYSITASTITTDGYWENELLTRLCCSKLYKEAMESFFSFKSQRPYVPIFSRTYRHLFRAASNLKSPLLSRQIHDHLSLSGIDVDRDVILQNHILHAYGRCGLVEDAEQLFDGMVERNTVSWTEMIAAYANNLREHDAIEMYVSMRRLGFGPDEFTIGSVMGACSRMGAFGREIHGDVVKLDCGSKILVQNSLVTMYTKSDCVDDAWSVFRRMRERNVVSWGAMISCFANQSVGSEAVWCLREMLRSEQGRPNEIIFEAIFRGCADFCFSGLESGEQVHALFSKSGVGGSGMAGCSLINMYARFGKLDCSKKGFYNIQVPDLVAWNLIIRIFAKARTHAHTDTLMSLFSEMRRTSADIHPNGITFCYLLGGLKKPTQSCMRQGQQLHSLIVKTGFIDDMAVCNSLLTMYVCVSCSDDDVSVSATHARFLFEEMGRKKKRDLVSFNVFLRGCLHHDHPREVLKLVKKLMIGCGCRPDEITLNIMFRACGRLLSLQTCSHLHAYSFKLGFESDVVVANIILYTYAKCGNLQDARLLAKIMGNLVDVVSWTSLICGYAQYGLGREVIQLFNEMQTCVGPTPIKPNEVTILGLLSACNRAGLVSEGCTHFQVMETEYGITPTREHFSCIIDMLSRAGHLKQANTLVHNMPFEADIVVWKSLLSGCCVHGNFEMAQEAASYIFNLQPANTMACASLCNMYALDENWKQEVSRLRRNRRMTMNAGFNKFKFSGKSWVDVKGEVHDFVKQDTTHPYTKQIYALLDALQRHHMNEK</sequence>
<dbReference type="InterPro" id="IPR046960">
    <property type="entry name" value="PPR_At4g14850-like_plant"/>
</dbReference>
<comment type="caution">
    <text evidence="3">The sequence shown here is derived from an EMBL/GenBank/DDBJ whole genome shotgun (WGS) entry which is preliminary data.</text>
</comment>
<dbReference type="FunFam" id="1.25.40.10:FF:000158">
    <property type="entry name" value="pentatricopeptide repeat-containing protein At2g33680"/>
    <property type="match status" value="1"/>
</dbReference>
<dbReference type="EMBL" id="LFYR01001927">
    <property type="protein sequence ID" value="KMZ58452.1"/>
    <property type="molecule type" value="Genomic_DNA"/>
</dbReference>
<evidence type="ECO:0000256" key="2">
    <source>
        <dbReference type="PROSITE-ProRule" id="PRU00708"/>
    </source>
</evidence>
<name>A0A0K9NQS8_ZOSMR</name>
<dbReference type="GO" id="GO:0099402">
    <property type="term" value="P:plant organ development"/>
    <property type="evidence" value="ECO:0007669"/>
    <property type="project" value="UniProtKB-ARBA"/>
</dbReference>
<dbReference type="InterPro" id="IPR011990">
    <property type="entry name" value="TPR-like_helical_dom_sf"/>
</dbReference>